<gene>
    <name evidence="4" type="ORF">F4U95_09365</name>
    <name evidence="3" type="ORF">F4U96_09420</name>
</gene>
<dbReference type="Proteomes" id="UP000326364">
    <property type="component" value="Unassembled WGS sequence"/>
</dbReference>
<evidence type="ECO:0008006" key="7">
    <source>
        <dbReference type="Google" id="ProtNLM"/>
    </source>
</evidence>
<organism evidence="4 5">
    <name type="scientific">Sphingobium limneticum</name>
    <dbReference type="NCBI Taxonomy" id="1007511"/>
    <lineage>
        <taxon>Bacteria</taxon>
        <taxon>Pseudomonadati</taxon>
        <taxon>Pseudomonadota</taxon>
        <taxon>Alphaproteobacteria</taxon>
        <taxon>Sphingomonadales</taxon>
        <taxon>Sphingomonadaceae</taxon>
        <taxon>Sphingobium</taxon>
    </lineage>
</organism>
<name>A0A5J5I6G0_9SPHN</name>
<reference evidence="5 6" key="1">
    <citation type="submission" date="2019-09" db="EMBL/GenBank/DDBJ databases">
        <authorList>
            <person name="Feng G."/>
        </authorList>
    </citation>
    <scope>NUCLEOTIDE SEQUENCE [LARGE SCALE GENOMIC DNA]</scope>
    <source>
        <strain evidence="4 5">KACC 19283</strain>
        <strain evidence="3 6">KACC 19284</strain>
    </source>
</reference>
<dbReference type="AlphaFoldDB" id="A0A5J5I6G0"/>
<evidence type="ECO:0000313" key="4">
    <source>
        <dbReference type="EMBL" id="KAA9030019.1"/>
    </source>
</evidence>
<dbReference type="Proteomes" id="UP000325933">
    <property type="component" value="Unassembled WGS sequence"/>
</dbReference>
<dbReference type="EMBL" id="VYQA01000006">
    <property type="protein sequence ID" value="KAA9030019.1"/>
    <property type="molecule type" value="Genomic_DNA"/>
</dbReference>
<evidence type="ECO:0000313" key="6">
    <source>
        <dbReference type="Proteomes" id="UP000326364"/>
    </source>
</evidence>
<accession>A0A5J5I6G0</accession>
<feature type="chain" id="PRO_5023812838" description="Lipoprotein" evidence="2">
    <location>
        <begin position="32"/>
        <end position="129"/>
    </location>
</feature>
<dbReference type="GeneID" id="44135555"/>
<keyword evidence="6" id="KW-1185">Reference proteome</keyword>
<sequence>MSTLFSSQTFRRFLLGLLAFAVQLSACQAIARHAPSATLAAEAERHAELKQQSAAHGHIHDDGDDGERVRGHVHGHNPADHSHDTPIGVAQSGVDLPLVQQGWPPQAGPILSGRNSDPMDRPPEYLSSM</sequence>
<feature type="compositionally biased region" description="Basic and acidic residues" evidence="1">
    <location>
        <begin position="58"/>
        <end position="70"/>
    </location>
</feature>
<keyword evidence="2" id="KW-0732">Signal</keyword>
<dbReference type="RefSeq" id="WP_124811103.1">
    <property type="nucleotide sequence ID" value="NZ_VYQA01000006.1"/>
</dbReference>
<proteinExistence type="predicted"/>
<dbReference type="EMBL" id="VYQB01000006">
    <property type="protein sequence ID" value="KAA9017428.1"/>
    <property type="molecule type" value="Genomic_DNA"/>
</dbReference>
<feature type="region of interest" description="Disordered" evidence="1">
    <location>
        <begin position="45"/>
        <end position="129"/>
    </location>
</feature>
<protein>
    <recommendedName>
        <fullName evidence="7">Lipoprotein</fullName>
    </recommendedName>
</protein>
<evidence type="ECO:0000313" key="5">
    <source>
        <dbReference type="Proteomes" id="UP000325933"/>
    </source>
</evidence>
<evidence type="ECO:0000256" key="2">
    <source>
        <dbReference type="SAM" id="SignalP"/>
    </source>
</evidence>
<evidence type="ECO:0000313" key="3">
    <source>
        <dbReference type="EMBL" id="KAA9017428.1"/>
    </source>
</evidence>
<feature type="signal peptide" evidence="2">
    <location>
        <begin position="1"/>
        <end position="31"/>
    </location>
</feature>
<comment type="caution">
    <text evidence="4">The sequence shown here is derived from an EMBL/GenBank/DDBJ whole genome shotgun (WGS) entry which is preliminary data.</text>
</comment>
<evidence type="ECO:0000256" key="1">
    <source>
        <dbReference type="SAM" id="MobiDB-lite"/>
    </source>
</evidence>